<dbReference type="EMBL" id="UYRX01000032">
    <property type="protein sequence ID" value="VDK70214.1"/>
    <property type="molecule type" value="Genomic_DNA"/>
</dbReference>
<keyword evidence="1" id="KW-0812">Transmembrane</keyword>
<evidence type="ECO:0000313" key="2">
    <source>
        <dbReference type="EMBL" id="VDK70214.1"/>
    </source>
</evidence>
<keyword evidence="1" id="KW-1133">Transmembrane helix</keyword>
<name>A0A3P6TW34_LITSI</name>
<accession>A0A3P6TW34</accession>
<evidence type="ECO:0000256" key="1">
    <source>
        <dbReference type="SAM" id="Phobius"/>
    </source>
</evidence>
<sequence length="257" mass="28898">MNVADNDDGVDDDLTVSQGCYLLEEAHKCIMEALSLLTGSHENSGVALDRHTFRLAVHALRRGVLAVRVIELFPSGLFEELAYAEYEKAKSKIFAQSVRCDACECGIVYGSNGDLLDSDSDDVKTKHMKRQAVNAVDGLRRHLVGITLMCYSVLLLYYIIHTKREESNFILALDYCNHVLSSVPGTGTSLFDRELALLHARHLMENCRYDESEIDQTVNICLMLFEEERKRELRDAGRMHYLQVVHAPCKDKVSLGG</sequence>
<keyword evidence="1" id="KW-0472">Membrane</keyword>
<protein>
    <submittedName>
        <fullName evidence="2">Uncharacterized protein</fullName>
    </submittedName>
</protein>
<dbReference type="OrthoDB" id="5810056at2759"/>
<dbReference type="STRING" id="42156.A0A3P6TW34"/>
<organism evidence="2 3">
    <name type="scientific">Litomosoides sigmodontis</name>
    <name type="common">Filarial nematode worm</name>
    <dbReference type="NCBI Taxonomy" id="42156"/>
    <lineage>
        <taxon>Eukaryota</taxon>
        <taxon>Metazoa</taxon>
        <taxon>Ecdysozoa</taxon>
        <taxon>Nematoda</taxon>
        <taxon>Chromadorea</taxon>
        <taxon>Rhabditida</taxon>
        <taxon>Spirurina</taxon>
        <taxon>Spiruromorpha</taxon>
        <taxon>Filarioidea</taxon>
        <taxon>Onchocercidae</taxon>
        <taxon>Litomosoides</taxon>
    </lineage>
</organism>
<dbReference type="OMA" id="HAPCKDK"/>
<keyword evidence="3" id="KW-1185">Reference proteome</keyword>
<dbReference type="Proteomes" id="UP000277928">
    <property type="component" value="Unassembled WGS sequence"/>
</dbReference>
<feature type="transmembrane region" description="Helical" evidence="1">
    <location>
        <begin position="142"/>
        <end position="160"/>
    </location>
</feature>
<reference evidence="2 3" key="1">
    <citation type="submission" date="2018-08" db="EMBL/GenBank/DDBJ databases">
        <authorList>
            <person name="Laetsch R D."/>
            <person name="Stevens L."/>
            <person name="Kumar S."/>
            <person name="Blaxter L. M."/>
        </authorList>
    </citation>
    <scope>NUCLEOTIDE SEQUENCE [LARGE SCALE GENOMIC DNA]</scope>
</reference>
<proteinExistence type="predicted"/>
<gene>
    <name evidence="2" type="ORF">NLS_LOCUS1023</name>
</gene>
<dbReference type="AlphaFoldDB" id="A0A3P6TW34"/>
<evidence type="ECO:0000313" key="3">
    <source>
        <dbReference type="Proteomes" id="UP000277928"/>
    </source>
</evidence>